<keyword evidence="1" id="KW-0479">Metal-binding</keyword>
<evidence type="ECO:0000313" key="8">
    <source>
        <dbReference type="Proteomes" id="UP001266305"/>
    </source>
</evidence>
<accession>A0ABQ9TTX6</accession>
<dbReference type="Proteomes" id="UP001266305">
    <property type="component" value="Unassembled WGS sequence"/>
</dbReference>
<comment type="caution">
    <text evidence="7">The sequence shown here is derived from an EMBL/GenBank/DDBJ whole genome shotgun (WGS) entry which is preliminary data.</text>
</comment>
<dbReference type="InterPro" id="IPR001909">
    <property type="entry name" value="KRAB"/>
</dbReference>
<dbReference type="Pfam" id="PF01352">
    <property type="entry name" value="KRAB"/>
    <property type="match status" value="1"/>
</dbReference>
<dbReference type="SUPFAM" id="SSF57667">
    <property type="entry name" value="beta-beta-alpha zinc fingers"/>
    <property type="match status" value="1"/>
</dbReference>
<dbReference type="PROSITE" id="PS50805">
    <property type="entry name" value="KRAB"/>
    <property type="match status" value="1"/>
</dbReference>
<dbReference type="InterPro" id="IPR036051">
    <property type="entry name" value="KRAB_dom_sf"/>
</dbReference>
<organism evidence="7 8">
    <name type="scientific">Saguinus oedipus</name>
    <name type="common">Cotton-top tamarin</name>
    <name type="synonym">Oedipomidas oedipus</name>
    <dbReference type="NCBI Taxonomy" id="9490"/>
    <lineage>
        <taxon>Eukaryota</taxon>
        <taxon>Metazoa</taxon>
        <taxon>Chordata</taxon>
        <taxon>Craniata</taxon>
        <taxon>Vertebrata</taxon>
        <taxon>Euteleostomi</taxon>
        <taxon>Mammalia</taxon>
        <taxon>Eutheria</taxon>
        <taxon>Euarchontoglires</taxon>
        <taxon>Primates</taxon>
        <taxon>Haplorrhini</taxon>
        <taxon>Platyrrhini</taxon>
        <taxon>Cebidae</taxon>
        <taxon>Callitrichinae</taxon>
        <taxon>Saguinus</taxon>
    </lineage>
</organism>
<proteinExistence type="predicted"/>
<dbReference type="SMART" id="SM00349">
    <property type="entry name" value="KRAB"/>
    <property type="match status" value="1"/>
</dbReference>
<evidence type="ECO:0000256" key="4">
    <source>
        <dbReference type="ARBA" id="ARBA00022833"/>
    </source>
</evidence>
<dbReference type="SUPFAM" id="SSF109640">
    <property type="entry name" value="KRAB domain (Kruppel-associated box)"/>
    <property type="match status" value="1"/>
</dbReference>
<feature type="domain" description="KRAB" evidence="6">
    <location>
        <begin position="51"/>
        <end position="135"/>
    </location>
</feature>
<evidence type="ECO:0000259" key="6">
    <source>
        <dbReference type="PROSITE" id="PS50805"/>
    </source>
</evidence>
<reference evidence="7 8" key="1">
    <citation type="submission" date="2023-05" db="EMBL/GenBank/DDBJ databases">
        <title>B98-5 Cell Line De Novo Hybrid Assembly: An Optical Mapping Approach.</title>
        <authorList>
            <person name="Kananen K."/>
            <person name="Auerbach J.A."/>
            <person name="Kautto E."/>
            <person name="Blachly J.S."/>
        </authorList>
    </citation>
    <scope>NUCLEOTIDE SEQUENCE [LARGE SCALE GENOMIC DNA]</scope>
    <source>
        <strain evidence="7">B95-8</strain>
        <tissue evidence="7">Cell line</tissue>
    </source>
</reference>
<keyword evidence="8" id="KW-1185">Reference proteome</keyword>
<dbReference type="Gene3D" id="6.10.140.140">
    <property type="match status" value="1"/>
</dbReference>
<keyword evidence="3" id="KW-0863">Zinc-finger</keyword>
<dbReference type="InterPro" id="IPR036236">
    <property type="entry name" value="Znf_C2H2_sf"/>
</dbReference>
<dbReference type="InterPro" id="IPR039938">
    <property type="entry name" value="Sp4-like"/>
</dbReference>
<evidence type="ECO:0000256" key="1">
    <source>
        <dbReference type="ARBA" id="ARBA00022723"/>
    </source>
</evidence>
<dbReference type="Gene3D" id="3.30.160.60">
    <property type="entry name" value="Classic Zinc Finger"/>
    <property type="match status" value="1"/>
</dbReference>
<keyword evidence="4" id="KW-0862">Zinc</keyword>
<keyword evidence="2" id="KW-0677">Repeat</keyword>
<evidence type="ECO:0000313" key="7">
    <source>
        <dbReference type="EMBL" id="KAK2087833.1"/>
    </source>
</evidence>
<evidence type="ECO:0000256" key="2">
    <source>
        <dbReference type="ARBA" id="ARBA00022737"/>
    </source>
</evidence>
<gene>
    <name evidence="7" type="ORF">P7K49_033740</name>
</gene>
<dbReference type="PANTHER" id="PTHR14947:SF26">
    <property type="entry name" value="RIKEN CDNA D130040H23 GENE"/>
    <property type="match status" value="1"/>
</dbReference>
<dbReference type="CDD" id="cd07765">
    <property type="entry name" value="KRAB_A-box"/>
    <property type="match status" value="1"/>
</dbReference>
<sequence length="394" mass="44695">MSIQGNCLPGPTVDECLESWHHKTTGVLNRDPQCRDSSLLLHTCGTFQDSVAFEDVAVNFTQEEWALLSPSRKQLYRDVMLETFENLASVGIRWKDQDTENLYQNLGIKPRSLVERLCGRKEGSDHRETFSQIPDLNKESHTGVKPCKGSMYEKVFLRHSFLDRHMRAHTRQKRHECGGELGEKPGTQKQHGKASISPRSGPRHTVTPTPKRPYECRVFSFENMEKCTLEKNAMNVNTAENLLIIPVHFKFMLELTQEKNLTNVNSVVRASFLPLTFIHMKSEPTCWRNRTSVRNVGRNSAVPVPFAGTKKLIVEGNSTGVKDVTKSSDVLRPFKHMNEFTLERDLMDVIDVVKPSIMPVVFEDIRKLIVEKSHMNVKGVAEPSGGAAPYGYMK</sequence>
<dbReference type="PANTHER" id="PTHR14947">
    <property type="entry name" value="ZINC FINGER PROTEIN"/>
    <property type="match status" value="1"/>
</dbReference>
<evidence type="ECO:0000256" key="3">
    <source>
        <dbReference type="ARBA" id="ARBA00022771"/>
    </source>
</evidence>
<protein>
    <recommendedName>
        <fullName evidence="6">KRAB domain-containing protein</fullName>
    </recommendedName>
</protein>
<name>A0ABQ9TTX6_SAGOE</name>
<feature type="region of interest" description="Disordered" evidence="5">
    <location>
        <begin position="173"/>
        <end position="210"/>
    </location>
</feature>
<dbReference type="EMBL" id="JASSZA010000019">
    <property type="protein sequence ID" value="KAK2087833.1"/>
    <property type="molecule type" value="Genomic_DNA"/>
</dbReference>
<evidence type="ECO:0000256" key="5">
    <source>
        <dbReference type="SAM" id="MobiDB-lite"/>
    </source>
</evidence>